<keyword evidence="6 9" id="KW-0238">DNA-binding</keyword>
<dbReference type="RefSeq" id="WP_338751304.1">
    <property type="nucleotide sequence ID" value="NZ_CP147404.1"/>
</dbReference>
<evidence type="ECO:0000256" key="8">
    <source>
        <dbReference type="PROSITE-ProRule" id="PRU00169"/>
    </source>
</evidence>
<accession>A0ABZ2N4J3</accession>
<evidence type="ECO:0000256" key="7">
    <source>
        <dbReference type="ARBA" id="ARBA00023163"/>
    </source>
</evidence>
<dbReference type="Proteomes" id="UP001387364">
    <property type="component" value="Chromosome"/>
</dbReference>
<dbReference type="SMART" id="SM00448">
    <property type="entry name" value="REC"/>
    <property type="match status" value="1"/>
</dbReference>
<dbReference type="SMART" id="SM00862">
    <property type="entry name" value="Trans_reg_C"/>
    <property type="match status" value="1"/>
</dbReference>
<dbReference type="InterPro" id="IPR011006">
    <property type="entry name" value="CheY-like_superfamily"/>
</dbReference>
<keyword evidence="3 8" id="KW-0597">Phosphoprotein</keyword>
<evidence type="ECO:0000256" key="1">
    <source>
        <dbReference type="ARBA" id="ARBA00004496"/>
    </source>
</evidence>
<keyword evidence="2" id="KW-0963">Cytoplasm</keyword>
<dbReference type="PROSITE" id="PS51755">
    <property type="entry name" value="OMPR_PHOB"/>
    <property type="match status" value="1"/>
</dbReference>
<evidence type="ECO:0000256" key="9">
    <source>
        <dbReference type="PROSITE-ProRule" id="PRU01091"/>
    </source>
</evidence>
<dbReference type="CDD" id="cd00383">
    <property type="entry name" value="trans_reg_C"/>
    <property type="match status" value="1"/>
</dbReference>
<dbReference type="PANTHER" id="PTHR48111">
    <property type="entry name" value="REGULATOR OF RPOS"/>
    <property type="match status" value="1"/>
</dbReference>
<dbReference type="Gene3D" id="1.10.10.10">
    <property type="entry name" value="Winged helix-like DNA-binding domain superfamily/Winged helix DNA-binding domain"/>
    <property type="match status" value="1"/>
</dbReference>
<dbReference type="InterPro" id="IPR036388">
    <property type="entry name" value="WH-like_DNA-bd_sf"/>
</dbReference>
<dbReference type="SUPFAM" id="SSF52172">
    <property type="entry name" value="CheY-like"/>
    <property type="match status" value="1"/>
</dbReference>
<sequence length="231" mass="25854">MVATILLAEDEPAISQVLKAYLHKGGFQVTQAFDGEKAIELFQTEQPALVLLDVMMPKADGWTVLKTIRESSSCPVIMLTALGDVNYRLSGLNGGADDYITKPFNGEEVVARVKAVLRRTGEDTPPSSVTSYGCLTIDRTAHRVTIKEEEISLPPRDLSVLFFLASQPNRTFTREQLIEHVWGQDYDGSDRAVDLSIKRLRKSLQDWPKSEGEIKTLRGLGYQFCIYEKDE</sequence>
<dbReference type="CDD" id="cd17574">
    <property type="entry name" value="REC_OmpR"/>
    <property type="match status" value="1"/>
</dbReference>
<protein>
    <submittedName>
        <fullName evidence="12">Response regulator transcription factor</fullName>
    </submittedName>
</protein>
<dbReference type="EMBL" id="CP147404">
    <property type="protein sequence ID" value="WXB92621.1"/>
    <property type="molecule type" value="Genomic_DNA"/>
</dbReference>
<dbReference type="Pfam" id="PF00072">
    <property type="entry name" value="Response_reg"/>
    <property type="match status" value="1"/>
</dbReference>
<keyword evidence="4" id="KW-0902">Two-component regulatory system</keyword>
<evidence type="ECO:0000256" key="4">
    <source>
        <dbReference type="ARBA" id="ARBA00023012"/>
    </source>
</evidence>
<dbReference type="PROSITE" id="PS50110">
    <property type="entry name" value="RESPONSE_REGULATORY"/>
    <property type="match status" value="1"/>
</dbReference>
<dbReference type="Gene3D" id="3.40.50.2300">
    <property type="match status" value="1"/>
</dbReference>
<dbReference type="InterPro" id="IPR039420">
    <property type="entry name" value="WalR-like"/>
</dbReference>
<comment type="subcellular location">
    <subcellularLocation>
        <location evidence="1">Cytoplasm</location>
    </subcellularLocation>
</comment>
<feature type="domain" description="OmpR/PhoB-type" evidence="11">
    <location>
        <begin position="127"/>
        <end position="226"/>
    </location>
</feature>
<evidence type="ECO:0000256" key="6">
    <source>
        <dbReference type="ARBA" id="ARBA00023125"/>
    </source>
</evidence>
<keyword evidence="7" id="KW-0804">Transcription</keyword>
<evidence type="ECO:0000256" key="5">
    <source>
        <dbReference type="ARBA" id="ARBA00023015"/>
    </source>
</evidence>
<evidence type="ECO:0000259" key="11">
    <source>
        <dbReference type="PROSITE" id="PS51755"/>
    </source>
</evidence>
<keyword evidence="5" id="KW-0805">Transcription regulation</keyword>
<reference evidence="12 13" key="1">
    <citation type="submission" date="2024-02" db="EMBL/GenBank/DDBJ databases">
        <title>Seven novel Bacillus-like species.</title>
        <authorList>
            <person name="Liu G."/>
        </authorList>
    </citation>
    <scope>NUCLEOTIDE SEQUENCE [LARGE SCALE GENOMIC DNA]</scope>
    <source>
        <strain evidence="12 13">FJAT-52991</strain>
    </source>
</reference>
<dbReference type="InterPro" id="IPR001789">
    <property type="entry name" value="Sig_transdc_resp-reg_receiver"/>
</dbReference>
<organism evidence="12 13">
    <name type="scientific">Bacillus kandeliae</name>
    <dbReference type="NCBI Taxonomy" id="3129297"/>
    <lineage>
        <taxon>Bacteria</taxon>
        <taxon>Bacillati</taxon>
        <taxon>Bacillota</taxon>
        <taxon>Bacilli</taxon>
        <taxon>Bacillales</taxon>
        <taxon>Bacillaceae</taxon>
        <taxon>Bacillus</taxon>
    </lineage>
</organism>
<dbReference type="Gene3D" id="6.10.250.690">
    <property type="match status" value="1"/>
</dbReference>
<gene>
    <name evidence="12" type="ORF">WDJ61_15520</name>
</gene>
<evidence type="ECO:0000256" key="3">
    <source>
        <dbReference type="ARBA" id="ARBA00022553"/>
    </source>
</evidence>
<feature type="modified residue" description="4-aspartylphosphate" evidence="8">
    <location>
        <position position="53"/>
    </location>
</feature>
<evidence type="ECO:0000256" key="2">
    <source>
        <dbReference type="ARBA" id="ARBA00022490"/>
    </source>
</evidence>
<proteinExistence type="predicted"/>
<dbReference type="InterPro" id="IPR016032">
    <property type="entry name" value="Sig_transdc_resp-reg_C-effctor"/>
</dbReference>
<feature type="domain" description="Response regulatory" evidence="10">
    <location>
        <begin position="4"/>
        <end position="117"/>
    </location>
</feature>
<dbReference type="PANTHER" id="PTHR48111:SF1">
    <property type="entry name" value="TWO-COMPONENT RESPONSE REGULATOR ORR33"/>
    <property type="match status" value="1"/>
</dbReference>
<dbReference type="SUPFAM" id="SSF46894">
    <property type="entry name" value="C-terminal effector domain of the bipartite response regulators"/>
    <property type="match status" value="1"/>
</dbReference>
<name>A0ABZ2N4J3_9BACI</name>
<keyword evidence="13" id="KW-1185">Reference proteome</keyword>
<dbReference type="InterPro" id="IPR001867">
    <property type="entry name" value="OmpR/PhoB-type_DNA-bd"/>
</dbReference>
<evidence type="ECO:0000313" key="13">
    <source>
        <dbReference type="Proteomes" id="UP001387364"/>
    </source>
</evidence>
<evidence type="ECO:0000313" key="12">
    <source>
        <dbReference type="EMBL" id="WXB92621.1"/>
    </source>
</evidence>
<dbReference type="Pfam" id="PF00486">
    <property type="entry name" value="Trans_reg_C"/>
    <property type="match status" value="1"/>
</dbReference>
<feature type="DNA-binding region" description="OmpR/PhoB-type" evidence="9">
    <location>
        <begin position="127"/>
        <end position="226"/>
    </location>
</feature>
<evidence type="ECO:0000259" key="10">
    <source>
        <dbReference type="PROSITE" id="PS50110"/>
    </source>
</evidence>